<sequence length="65" mass="7515">MKYLSTVWILVKVLFVIGLTLLMELLILISKVIGLLIAIFFSPFTLISIRVMKEYAIHLMEAFKE</sequence>
<feature type="transmembrane region" description="Helical" evidence="1">
    <location>
        <begin position="33"/>
        <end position="52"/>
    </location>
</feature>
<keyword evidence="1" id="KW-1133">Transmembrane helix</keyword>
<keyword evidence="1" id="KW-0472">Membrane</keyword>
<evidence type="ECO:0000256" key="1">
    <source>
        <dbReference type="SAM" id="Phobius"/>
    </source>
</evidence>
<name>A0A1M4UNN6_9BACT</name>
<dbReference type="STRING" id="1346286.SAMN05444362_101655"/>
<keyword evidence="1" id="KW-0812">Transmembrane</keyword>
<gene>
    <name evidence="2" type="ORF">SAMN05444362_101655</name>
</gene>
<accession>A0A1M4UNN6</accession>
<feature type="transmembrane region" description="Helical" evidence="1">
    <location>
        <begin position="7"/>
        <end position="27"/>
    </location>
</feature>
<evidence type="ECO:0000313" key="2">
    <source>
        <dbReference type="EMBL" id="SHE58304.1"/>
    </source>
</evidence>
<dbReference type="Proteomes" id="UP000184480">
    <property type="component" value="Unassembled WGS sequence"/>
</dbReference>
<organism evidence="2 3">
    <name type="scientific">Dysgonomonas macrotermitis</name>
    <dbReference type="NCBI Taxonomy" id="1346286"/>
    <lineage>
        <taxon>Bacteria</taxon>
        <taxon>Pseudomonadati</taxon>
        <taxon>Bacteroidota</taxon>
        <taxon>Bacteroidia</taxon>
        <taxon>Bacteroidales</taxon>
        <taxon>Dysgonomonadaceae</taxon>
        <taxon>Dysgonomonas</taxon>
    </lineage>
</organism>
<keyword evidence="3" id="KW-1185">Reference proteome</keyword>
<dbReference type="EMBL" id="FQUC01000001">
    <property type="protein sequence ID" value="SHE58304.1"/>
    <property type="molecule type" value="Genomic_DNA"/>
</dbReference>
<protein>
    <submittedName>
        <fullName evidence="2">Uncharacterized protein</fullName>
    </submittedName>
</protein>
<reference evidence="3" key="1">
    <citation type="submission" date="2016-11" db="EMBL/GenBank/DDBJ databases">
        <authorList>
            <person name="Varghese N."/>
            <person name="Submissions S."/>
        </authorList>
    </citation>
    <scope>NUCLEOTIDE SEQUENCE [LARGE SCALE GENOMIC DNA]</scope>
    <source>
        <strain evidence="3">DSM 27370</strain>
    </source>
</reference>
<dbReference type="RefSeq" id="WP_062175756.1">
    <property type="nucleotide sequence ID" value="NZ_BBXL01000001.1"/>
</dbReference>
<proteinExistence type="predicted"/>
<evidence type="ECO:0000313" key="3">
    <source>
        <dbReference type="Proteomes" id="UP000184480"/>
    </source>
</evidence>
<dbReference type="AlphaFoldDB" id="A0A1M4UNN6"/>